<name>A0A383F3D7_9ZZZZ</name>
<feature type="non-terminal residue" evidence="1">
    <location>
        <position position="1"/>
    </location>
</feature>
<dbReference type="EMBL" id="UINC01230700">
    <property type="protein sequence ID" value="SVE62935.1"/>
    <property type="molecule type" value="Genomic_DNA"/>
</dbReference>
<sequence length="169" mass="18640">AFWQRDTFWITMDLSDGAGPNNSTNIVDFRACPCNLDESTASLDISHYIDGEGTQILYGADPSYFLGQELVGGPSATGYWFETNPSWDLIFLFSPDLRSNVGDGFAFRGRFIIPDPDGDDSYGQTYFGGDQNDLGTNAKWPRFVLTSANTTNQTAVEATTWGAVKSLYR</sequence>
<protein>
    <submittedName>
        <fullName evidence="1">Uncharacterized protein</fullName>
    </submittedName>
</protein>
<dbReference type="AlphaFoldDB" id="A0A383F3D7"/>
<reference evidence="1" key="1">
    <citation type="submission" date="2018-05" db="EMBL/GenBank/DDBJ databases">
        <authorList>
            <person name="Lanie J.A."/>
            <person name="Ng W.-L."/>
            <person name="Kazmierczak K.M."/>
            <person name="Andrzejewski T.M."/>
            <person name="Davidsen T.M."/>
            <person name="Wayne K.J."/>
            <person name="Tettelin H."/>
            <person name="Glass J.I."/>
            <person name="Rusch D."/>
            <person name="Podicherti R."/>
            <person name="Tsui H.-C.T."/>
            <person name="Winkler M.E."/>
        </authorList>
    </citation>
    <scope>NUCLEOTIDE SEQUENCE</scope>
</reference>
<proteinExistence type="predicted"/>
<gene>
    <name evidence="1" type="ORF">METZ01_LOCUS515789</name>
</gene>
<accession>A0A383F3D7</accession>
<organism evidence="1">
    <name type="scientific">marine metagenome</name>
    <dbReference type="NCBI Taxonomy" id="408172"/>
    <lineage>
        <taxon>unclassified sequences</taxon>
        <taxon>metagenomes</taxon>
        <taxon>ecological metagenomes</taxon>
    </lineage>
</organism>
<evidence type="ECO:0000313" key="1">
    <source>
        <dbReference type="EMBL" id="SVE62935.1"/>
    </source>
</evidence>